<dbReference type="Proteomes" id="UP001477672">
    <property type="component" value="Unassembled WGS sequence"/>
</dbReference>
<keyword evidence="1" id="KW-1133">Transmembrane helix</keyword>
<comment type="caution">
    <text evidence="2">The sequence shown here is derived from an EMBL/GenBank/DDBJ whole genome shotgun (WGS) entry which is preliminary data.</text>
</comment>
<evidence type="ECO:0000313" key="2">
    <source>
        <dbReference type="EMBL" id="MEQ2521639.1"/>
    </source>
</evidence>
<protein>
    <submittedName>
        <fullName evidence="2">Uncharacterized protein</fullName>
    </submittedName>
</protein>
<name>A0ABV1GIS6_9FIRM</name>
<dbReference type="RefSeq" id="WP_349217104.1">
    <property type="nucleotide sequence ID" value="NZ_JBBMFA010000111.1"/>
</dbReference>
<reference evidence="2 3" key="1">
    <citation type="submission" date="2024-03" db="EMBL/GenBank/DDBJ databases">
        <title>Human intestinal bacterial collection.</title>
        <authorList>
            <person name="Pauvert C."/>
            <person name="Hitch T.C.A."/>
            <person name="Clavel T."/>
        </authorList>
    </citation>
    <scope>NUCLEOTIDE SEQUENCE [LARGE SCALE GENOMIC DNA]</scope>
    <source>
        <strain evidence="2 3">CLA-JM-H11</strain>
    </source>
</reference>
<evidence type="ECO:0000256" key="1">
    <source>
        <dbReference type="SAM" id="Phobius"/>
    </source>
</evidence>
<feature type="transmembrane region" description="Helical" evidence="1">
    <location>
        <begin position="373"/>
        <end position="396"/>
    </location>
</feature>
<proteinExistence type="predicted"/>
<evidence type="ECO:0000313" key="3">
    <source>
        <dbReference type="Proteomes" id="UP001477672"/>
    </source>
</evidence>
<keyword evidence="1" id="KW-0812">Transmembrane</keyword>
<gene>
    <name evidence="2" type="ORF">WMO24_14560</name>
</gene>
<organism evidence="2 3">
    <name type="scientific">Ruthenibacterium intestinale</name>
    <dbReference type="NCBI Taxonomy" id="3133163"/>
    <lineage>
        <taxon>Bacteria</taxon>
        <taxon>Bacillati</taxon>
        <taxon>Bacillota</taxon>
        <taxon>Clostridia</taxon>
        <taxon>Eubacteriales</taxon>
        <taxon>Oscillospiraceae</taxon>
        <taxon>Ruthenibacterium</taxon>
    </lineage>
</organism>
<sequence length="425" mass="47628">MEHRSQSFQAAYGSFLVIPLKYDPDTLDRARLERAAPCVPMTTMDLNENIKAMLDPASGSSVGTCYAVSRSFLTAALEPKPGADGPCCFRVTDCGQSFDFSVNDSFLYVFHTRVAFLCLSLSFSCIEALETICNPGWAHNPAVFEWLDAQQNAHTFSMENWLSAFLAPLGIRKFFDGDASYLLDAYAYILAVVPQWFQELDPMRRITFNLHKMMSPDTPMEDASEEDIRYVFAAKNLDRQAYRWGCCVASQTISYVVARADMDLAAEQRVQAEDGLPMVVLSLYEKYTCLRFTELITHLKKDQIKELKELMLNFQAFGTVTPASISRWHNVKRIYANLLEVNDIPAAVGDISSKLNILASHQQEIEHARSETVINIITLFGIVSILASVLSIVQILSDGDMLIWASTILTTIMLALVTALAVYRR</sequence>
<dbReference type="EMBL" id="JBBMFA010000111">
    <property type="protein sequence ID" value="MEQ2521639.1"/>
    <property type="molecule type" value="Genomic_DNA"/>
</dbReference>
<feature type="transmembrane region" description="Helical" evidence="1">
    <location>
        <begin position="402"/>
        <end position="423"/>
    </location>
</feature>
<keyword evidence="3" id="KW-1185">Reference proteome</keyword>
<accession>A0ABV1GIS6</accession>
<keyword evidence="1" id="KW-0472">Membrane</keyword>